<evidence type="ECO:0000313" key="6">
    <source>
        <dbReference type="Proteomes" id="UP000187941"/>
    </source>
</evidence>
<dbReference type="STRING" id="1178516.AWR27_00480"/>
<dbReference type="EMBL" id="CP014263">
    <property type="protein sequence ID" value="AQG77958.1"/>
    <property type="molecule type" value="Genomic_DNA"/>
</dbReference>
<evidence type="ECO:0000259" key="3">
    <source>
        <dbReference type="Pfam" id="PF21601"/>
    </source>
</evidence>
<dbReference type="InterPro" id="IPR022719">
    <property type="entry name" value="Motility-assoc_prot_GldM_C"/>
</dbReference>
<evidence type="ECO:0000259" key="2">
    <source>
        <dbReference type="Pfam" id="PF12081"/>
    </source>
</evidence>
<feature type="domain" description="Gliding motility-associated protein GldM second immunoglobulin-like" evidence="4">
    <location>
        <begin position="329"/>
        <end position="406"/>
    </location>
</feature>
<accession>A0A1P9WRG5</accession>
<dbReference type="NCBIfam" id="TIGR03517">
    <property type="entry name" value="GldM_gliding"/>
    <property type="match status" value="1"/>
</dbReference>
<name>A0A1P9WRG5_9BACT</name>
<dbReference type="KEGG" id="smon:AWR27_00480"/>
<feature type="domain" description="Gliding motility-associated protein GldM first immunoglobulin-like" evidence="3">
    <location>
        <begin position="224"/>
        <end position="327"/>
    </location>
</feature>
<dbReference type="Pfam" id="PF12081">
    <property type="entry name" value="GldM_1st"/>
    <property type="match status" value="1"/>
</dbReference>
<dbReference type="Pfam" id="PF21602">
    <property type="entry name" value="GldM_3rd"/>
    <property type="match status" value="1"/>
</dbReference>
<protein>
    <submittedName>
        <fullName evidence="5">Gliding motility protein GldM</fullName>
    </submittedName>
</protein>
<keyword evidence="6" id="KW-1185">Reference proteome</keyword>
<feature type="domain" description="Gliding motility-associated protein GldM N-terminal" evidence="2">
    <location>
        <begin position="32"/>
        <end position="221"/>
    </location>
</feature>
<feature type="domain" description="Gliding motility-associated protein GldM C-terminal" evidence="1">
    <location>
        <begin position="410"/>
        <end position="522"/>
    </location>
</feature>
<dbReference type="RefSeq" id="WP_077129383.1">
    <property type="nucleotide sequence ID" value="NZ_CP014263.1"/>
</dbReference>
<dbReference type="AlphaFoldDB" id="A0A1P9WRG5"/>
<evidence type="ECO:0000259" key="1">
    <source>
        <dbReference type="Pfam" id="PF12080"/>
    </source>
</evidence>
<reference evidence="5 6" key="1">
    <citation type="submission" date="2016-01" db="EMBL/GenBank/DDBJ databases">
        <authorList>
            <person name="Oliw E.H."/>
        </authorList>
    </citation>
    <scope>NUCLEOTIDE SEQUENCE [LARGE SCALE GENOMIC DNA]</scope>
    <source>
        <strain evidence="5 6">DY10</strain>
    </source>
</reference>
<sequence>MAGVKETPRQKMIGMMYLVLTALLALQVTSAILEKFVLLNNSLEQSTVSANRVNQSTVDNIRATVEKSGNRATDLVIVKQADEVRKQTADVIAQIDGLKQRIIEQAGGGLDETGNIRNLSEEEKVAQIMIAGGRRGEAYKLKKTLDDYLQGLTKYSPAKYNTLAADGKEDPISSRSPEQRQKDFAELNFAQTPVPAALAVLTQRQTDIRRIEGEVLNVLASKVGAQDVKFDKILAMLSMESKVVVAGTKFKGQMFLAASSSGIQPRMSLNGAPVRMQDGTGIVEFTAQGGAYDKTGLARRVLTGSISYQTAAGMKTVPLQAEYFVAKPSYQIETGTMPPLYLGCANKLSIQSPQLGALWSPSFSADGASVVSSGEKGKITIVPNSAQVSLNISNGGSLLGTERFRVNRVPRPTLEYFVGGTKVGDPRGVPVGQARSVRVQAVADESFRNYSPDDANFRVTGITVILARGTRKVGQVNLGPGGGSLGSLAAEIQPGDRIAITVDGVQRRNFQGNISDVPMGNPMQSVPLY</sequence>
<dbReference type="InterPro" id="IPR048405">
    <property type="entry name" value="GldM_Ig-like-1"/>
</dbReference>
<dbReference type="Pfam" id="PF21601">
    <property type="entry name" value="GldM_2nd"/>
    <property type="match status" value="1"/>
</dbReference>
<gene>
    <name evidence="5" type="ORF">AWR27_00480</name>
</gene>
<proteinExistence type="predicted"/>
<dbReference type="InterPro" id="IPR019859">
    <property type="entry name" value="Motility-assoc_prot_GldM"/>
</dbReference>
<evidence type="ECO:0000259" key="4">
    <source>
        <dbReference type="Pfam" id="PF21602"/>
    </source>
</evidence>
<dbReference type="OrthoDB" id="1490890at2"/>
<dbReference type="InterPro" id="IPR048406">
    <property type="entry name" value="GldM_Ig-like-2"/>
</dbReference>
<evidence type="ECO:0000313" key="5">
    <source>
        <dbReference type="EMBL" id="AQG77958.1"/>
    </source>
</evidence>
<organism evidence="5 6">
    <name type="scientific">Spirosoma montaniterrae</name>
    <dbReference type="NCBI Taxonomy" id="1178516"/>
    <lineage>
        <taxon>Bacteria</taxon>
        <taxon>Pseudomonadati</taxon>
        <taxon>Bacteroidota</taxon>
        <taxon>Cytophagia</taxon>
        <taxon>Cytophagales</taxon>
        <taxon>Cytophagaceae</taxon>
        <taxon>Spirosoma</taxon>
    </lineage>
</organism>
<dbReference type="Pfam" id="PF12080">
    <property type="entry name" value="GldM_4th"/>
    <property type="match status" value="1"/>
</dbReference>
<dbReference type="Proteomes" id="UP000187941">
    <property type="component" value="Chromosome"/>
</dbReference>
<dbReference type="InterPro" id="IPR022720">
    <property type="entry name" value="Motility-assoc_prot_GldM_N"/>
</dbReference>